<name>A0A0B0MZN0_GOSAR</name>
<organism evidence="1 2">
    <name type="scientific">Gossypium arboreum</name>
    <name type="common">Tree cotton</name>
    <name type="synonym">Gossypium nanking</name>
    <dbReference type="NCBI Taxonomy" id="29729"/>
    <lineage>
        <taxon>Eukaryota</taxon>
        <taxon>Viridiplantae</taxon>
        <taxon>Streptophyta</taxon>
        <taxon>Embryophyta</taxon>
        <taxon>Tracheophyta</taxon>
        <taxon>Spermatophyta</taxon>
        <taxon>Magnoliopsida</taxon>
        <taxon>eudicotyledons</taxon>
        <taxon>Gunneridae</taxon>
        <taxon>Pentapetalae</taxon>
        <taxon>rosids</taxon>
        <taxon>malvids</taxon>
        <taxon>Malvales</taxon>
        <taxon>Malvaceae</taxon>
        <taxon>Malvoideae</taxon>
        <taxon>Gossypium</taxon>
    </lineage>
</organism>
<evidence type="ECO:0000313" key="2">
    <source>
        <dbReference type="Proteomes" id="UP000032142"/>
    </source>
</evidence>
<gene>
    <name evidence="1" type="ORF">F383_30699</name>
</gene>
<proteinExistence type="predicted"/>
<reference evidence="2" key="1">
    <citation type="submission" date="2014-09" db="EMBL/GenBank/DDBJ databases">
        <authorList>
            <person name="Mudge J."/>
            <person name="Ramaraj T."/>
            <person name="Lindquist I.E."/>
            <person name="Bharti A.K."/>
            <person name="Sundararajan A."/>
            <person name="Cameron C.T."/>
            <person name="Woodward J.E."/>
            <person name="May G.D."/>
            <person name="Brubaker C."/>
            <person name="Broadhvest J."/>
            <person name="Wilkins T.A."/>
        </authorList>
    </citation>
    <scope>NUCLEOTIDE SEQUENCE</scope>
    <source>
        <strain evidence="2">cv. AKA8401</strain>
    </source>
</reference>
<protein>
    <submittedName>
        <fullName evidence="1">Uncharacterized protein</fullName>
    </submittedName>
</protein>
<sequence>MRTLIISNLS</sequence>
<keyword evidence="2" id="KW-1185">Reference proteome</keyword>
<dbReference type="EMBL" id="JRRC01421290">
    <property type="protein sequence ID" value="KHG04974.1"/>
    <property type="molecule type" value="Genomic_DNA"/>
</dbReference>
<accession>A0A0B0MZN0</accession>
<comment type="caution">
    <text evidence="1">The sequence shown here is derived from an EMBL/GenBank/DDBJ whole genome shotgun (WGS) entry which is preliminary data.</text>
</comment>
<dbReference type="Proteomes" id="UP000032142">
    <property type="component" value="Unassembled WGS sequence"/>
</dbReference>
<evidence type="ECO:0000313" key="1">
    <source>
        <dbReference type="EMBL" id="KHG04974.1"/>
    </source>
</evidence>